<keyword evidence="10" id="KW-1185">Reference proteome</keyword>
<accession>D9Y1G5</accession>
<dbReference type="Proteomes" id="UP000002968">
    <property type="component" value="Unassembled WGS sequence"/>
</dbReference>
<dbReference type="eggNOG" id="COG2064">
    <property type="taxonomic scope" value="Bacteria"/>
</dbReference>
<evidence type="ECO:0000256" key="5">
    <source>
        <dbReference type="ARBA" id="ARBA00023136"/>
    </source>
</evidence>
<dbReference type="PANTHER" id="PTHR35007">
    <property type="entry name" value="INTEGRAL MEMBRANE PROTEIN-RELATED"/>
    <property type="match status" value="1"/>
</dbReference>
<dbReference type="GO" id="GO:0005886">
    <property type="term" value="C:plasma membrane"/>
    <property type="evidence" value="ECO:0007669"/>
    <property type="project" value="UniProtKB-SubCell"/>
</dbReference>
<dbReference type="AlphaFoldDB" id="D9Y1G5"/>
<evidence type="ECO:0000313" key="10">
    <source>
        <dbReference type="Proteomes" id="UP000002968"/>
    </source>
</evidence>
<feature type="transmembrane region" description="Helical" evidence="7">
    <location>
        <begin position="329"/>
        <end position="362"/>
    </location>
</feature>
<evidence type="ECO:0000256" key="1">
    <source>
        <dbReference type="ARBA" id="ARBA00004651"/>
    </source>
</evidence>
<keyword evidence="3 7" id="KW-0812">Transmembrane</keyword>
<keyword evidence="5 7" id="KW-0472">Membrane</keyword>
<feature type="domain" description="Type II secretion system protein GspF" evidence="8">
    <location>
        <begin position="228"/>
        <end position="350"/>
    </location>
</feature>
<dbReference type="PANTHER" id="PTHR35007:SF3">
    <property type="entry name" value="POSSIBLE CONSERVED ALANINE RICH MEMBRANE PROTEIN"/>
    <property type="match status" value="1"/>
</dbReference>
<feature type="region of interest" description="Disordered" evidence="6">
    <location>
        <begin position="1"/>
        <end position="104"/>
    </location>
</feature>
<name>D9Y1G5_9ACTN</name>
<evidence type="ECO:0000256" key="3">
    <source>
        <dbReference type="ARBA" id="ARBA00022692"/>
    </source>
</evidence>
<dbReference type="EMBL" id="GG657758">
    <property type="protein sequence ID" value="EFL40049.1"/>
    <property type="molecule type" value="Genomic_DNA"/>
</dbReference>
<feature type="compositionally biased region" description="Gly residues" evidence="6">
    <location>
        <begin position="77"/>
        <end position="90"/>
    </location>
</feature>
<feature type="transmembrane region" description="Helical" evidence="7">
    <location>
        <begin position="110"/>
        <end position="131"/>
    </location>
</feature>
<evidence type="ECO:0000313" key="9">
    <source>
        <dbReference type="EMBL" id="EFL40049.1"/>
    </source>
</evidence>
<evidence type="ECO:0000256" key="2">
    <source>
        <dbReference type="ARBA" id="ARBA00022475"/>
    </source>
</evidence>
<dbReference type="STRING" id="467200.SSRG_02853"/>
<evidence type="ECO:0000256" key="4">
    <source>
        <dbReference type="ARBA" id="ARBA00022989"/>
    </source>
</evidence>
<keyword evidence="2" id="KW-1003">Cell membrane</keyword>
<keyword evidence="4 7" id="KW-1133">Transmembrane helix</keyword>
<feature type="compositionally biased region" description="Low complexity" evidence="6">
    <location>
        <begin position="67"/>
        <end position="76"/>
    </location>
</feature>
<feature type="compositionally biased region" description="Gly residues" evidence="6">
    <location>
        <begin position="19"/>
        <end position="29"/>
    </location>
</feature>
<gene>
    <name evidence="9" type="ORF">SSRG_02853</name>
</gene>
<sequence>MLAGGGGPGRRARGRTRPVGGGAAGGTGPAGRSARPAGRRPRDSGAARRAPGGRPGARRGTRRRPAAHPAAHAVGPGLSGGRRGAGGTGAVVGAAHHARSRGGDGVSGELFHRLGAVLGTVTALASLAGWWSRTRRERRVRRRLAGVLALERRTTAARRTLPHAARSWLPYAGVVCAGWVLVGGLAGMAAGPVAAAGLRWWRLRRGAAAPPAGVPDPAVAARQLPLAADLLSACIAAGAGPVLAAQAVGETLGGPVGEALARGAAEVRLGGEPAAAWHRLASVPGAAALARLLERADVSGLPLAAPVGRLAAEARAEWTRAATARARRAAVMVSAPVGLCFLPAFITVGVVPVVIGLAGGVLGGGGGV</sequence>
<dbReference type="HOGENOM" id="CLU_064089_0_0_11"/>
<protein>
    <submittedName>
        <fullName evidence="9">Integral membrane protein</fullName>
    </submittedName>
</protein>
<feature type="transmembrane region" description="Helical" evidence="7">
    <location>
        <begin position="168"/>
        <end position="195"/>
    </location>
</feature>
<organism evidence="9 10">
    <name type="scientific">Streptomyces griseoflavus Tu4000</name>
    <dbReference type="NCBI Taxonomy" id="467200"/>
    <lineage>
        <taxon>Bacteria</taxon>
        <taxon>Bacillati</taxon>
        <taxon>Actinomycetota</taxon>
        <taxon>Actinomycetes</taxon>
        <taxon>Kitasatosporales</taxon>
        <taxon>Streptomycetaceae</taxon>
        <taxon>Streptomyces</taxon>
    </lineage>
</organism>
<proteinExistence type="predicted"/>
<comment type="subcellular location">
    <subcellularLocation>
        <location evidence="1">Cell membrane</location>
        <topology evidence="1">Multi-pass membrane protein</topology>
    </subcellularLocation>
</comment>
<dbReference type="Pfam" id="PF00482">
    <property type="entry name" value="T2SSF"/>
    <property type="match status" value="1"/>
</dbReference>
<feature type="compositionally biased region" description="Basic residues" evidence="6">
    <location>
        <begin position="56"/>
        <end position="66"/>
    </location>
</feature>
<evidence type="ECO:0000256" key="6">
    <source>
        <dbReference type="SAM" id="MobiDB-lite"/>
    </source>
</evidence>
<dbReference type="InterPro" id="IPR018076">
    <property type="entry name" value="T2SS_GspF_dom"/>
</dbReference>
<evidence type="ECO:0000256" key="7">
    <source>
        <dbReference type="SAM" id="Phobius"/>
    </source>
</evidence>
<reference evidence="9" key="1">
    <citation type="submission" date="2009-02" db="EMBL/GenBank/DDBJ databases">
        <title>Annotation of Streptomyces griseoflavus strain Tu4000.</title>
        <authorList>
            <consortium name="The Broad Institute Genome Sequencing Platform"/>
            <consortium name="Broad Institute Microbial Sequencing Center"/>
            <person name="Fischbach M."/>
            <person name="Godfrey P."/>
            <person name="Ward D."/>
            <person name="Young S."/>
            <person name="Zeng Q."/>
            <person name="Koehrsen M."/>
            <person name="Alvarado L."/>
            <person name="Berlin A.M."/>
            <person name="Bochicchio J."/>
            <person name="Borenstein D."/>
            <person name="Chapman S.B."/>
            <person name="Chen Z."/>
            <person name="Engels R."/>
            <person name="Freedman E."/>
            <person name="Gellesch M."/>
            <person name="Goldberg J."/>
            <person name="Griggs A."/>
            <person name="Gujja S."/>
            <person name="Heilman E.R."/>
            <person name="Heiman D.I."/>
            <person name="Hepburn T.A."/>
            <person name="Howarth C."/>
            <person name="Jen D."/>
            <person name="Larson L."/>
            <person name="Lewis B."/>
            <person name="Mehta T."/>
            <person name="Park D."/>
            <person name="Pearson M."/>
            <person name="Richards J."/>
            <person name="Roberts A."/>
            <person name="Saif S."/>
            <person name="Shea T.D."/>
            <person name="Shenoy N."/>
            <person name="Sisk P."/>
            <person name="Stolte C."/>
            <person name="Sykes S.N."/>
            <person name="Thomson T."/>
            <person name="Walk T."/>
            <person name="White J."/>
            <person name="Yandava C."/>
            <person name="Straight P."/>
            <person name="Clardy J."/>
            <person name="Hung D."/>
            <person name="Kolter R."/>
            <person name="Mekalanos J."/>
            <person name="Walker S."/>
            <person name="Walsh C.T."/>
            <person name="Wieland-Brown L.C."/>
            <person name="Haas B."/>
            <person name="Nusbaum C."/>
            <person name="Birren B."/>
        </authorList>
    </citation>
    <scope>NUCLEOTIDE SEQUENCE [LARGE SCALE GENOMIC DNA]</scope>
    <source>
        <strain evidence="9">Tu4000</strain>
    </source>
</reference>
<evidence type="ECO:0000259" key="8">
    <source>
        <dbReference type="Pfam" id="PF00482"/>
    </source>
</evidence>